<comment type="catalytic activity">
    <reaction evidence="5">
        <text>Hydrolysis of terminal, non-reducing alpha-D-galactose residues in alpha-D-galactosides, including galactose oligosaccharides, galactomannans and galactolipids.</text>
        <dbReference type="EC" id="3.2.1.22"/>
    </reaction>
</comment>
<dbReference type="RefSeq" id="WP_197699010.1">
    <property type="nucleotide sequence ID" value="NZ_LT607754.1"/>
</dbReference>
<reference evidence="10" key="1">
    <citation type="submission" date="2016-06" db="EMBL/GenBank/DDBJ databases">
        <authorList>
            <person name="Varghese N."/>
            <person name="Submissions Spin"/>
        </authorList>
    </citation>
    <scope>NUCLEOTIDE SEQUENCE [LARGE SCALE GENOMIC DNA]</scope>
    <source>
        <strain evidence="10">DSM 43819</strain>
    </source>
</reference>
<name>A0A1C5K3S3_9ACTN</name>
<dbReference type="InterPro" id="IPR055240">
    <property type="entry name" value="CBM13-like"/>
</dbReference>
<evidence type="ECO:0000259" key="8">
    <source>
        <dbReference type="PROSITE" id="PS51175"/>
    </source>
</evidence>
<dbReference type="PROSITE" id="PS51175">
    <property type="entry name" value="CBM6"/>
    <property type="match status" value="1"/>
</dbReference>
<comment type="similarity">
    <text evidence="1 5">Belongs to the glycosyl hydrolase 27 family.</text>
</comment>
<keyword evidence="4 5" id="KW-0326">Glycosidase</keyword>
<dbReference type="Gene3D" id="3.20.20.70">
    <property type="entry name" value="Aldolase class I"/>
    <property type="match status" value="1"/>
</dbReference>
<dbReference type="CDD" id="cd14792">
    <property type="entry name" value="GH27"/>
    <property type="match status" value="1"/>
</dbReference>
<proteinExistence type="inferred from homology"/>
<dbReference type="InterPro" id="IPR041233">
    <property type="entry name" value="Melibiase_C"/>
</dbReference>
<organism evidence="9 10">
    <name type="scientific">Micromonospora inositola</name>
    <dbReference type="NCBI Taxonomy" id="47865"/>
    <lineage>
        <taxon>Bacteria</taxon>
        <taxon>Bacillati</taxon>
        <taxon>Actinomycetota</taxon>
        <taxon>Actinomycetes</taxon>
        <taxon>Micromonosporales</taxon>
        <taxon>Micromonosporaceae</taxon>
        <taxon>Micromonospora</taxon>
    </lineage>
</organism>
<dbReference type="InterPro" id="IPR013785">
    <property type="entry name" value="Aldolase_TIM"/>
</dbReference>
<dbReference type="Pfam" id="PF22704">
    <property type="entry name" value="CBM13-like"/>
    <property type="match status" value="1"/>
</dbReference>
<evidence type="ECO:0000256" key="5">
    <source>
        <dbReference type="RuleBase" id="RU361168"/>
    </source>
</evidence>
<dbReference type="GO" id="GO:0005975">
    <property type="term" value="P:carbohydrate metabolic process"/>
    <property type="evidence" value="ECO:0007669"/>
    <property type="project" value="InterPro"/>
</dbReference>
<dbReference type="SUPFAM" id="SSF51011">
    <property type="entry name" value="Glycosyl hydrolase domain"/>
    <property type="match status" value="1"/>
</dbReference>
<sequence length="654" mass="69652">MKSPLRATAQRVEPPARRQSRVRTGVALAATLAVALGAGAIPAQAAAPGPKTQTAVPGPKPSPAPGSATPGATTKDPSAADRAAAQKAAAAAAAQGIADRPYMGWSSWSLQASNYPGLNPNGGASWLNEANLLPQVDALATRLKPYGYEYVNIDAGWSNTYNWTSNFDQYGREIAAPERFPHGMQYVADYIHAKGLKAGIYLAVGLAKPAYNNGTTPIWNAPACTTADIVYPDLRTTNGWDSSYKIDFSKPCAQKYIDSQAQLIADWGYDFLKFDGVGPGSFRGGDNYNNVADVAAWQAAIAKTGRPMEFLLSWSLDRNYAADWKRYSNGWRIDTDVECYCDTLVTWNNSVKIRWDDVPGWTPWAGPGGWNNLDSLNVGNGEMDGITEDERQSYMTLWAISAAPLYAGDDLTKLDAYGLSLLTNREVIAVDQQGIPARPVTPTGSAQVWGMKNGDGTYTIALFNMGSFPAQVSANWSSFGFGGKATVRDLWQHKELGVYDGSIAATLPSHGSRLFKVTPKDGAVKMTSYEAEASTNSLARGASVAGCANCSGAAKVGSLYNGGALRINGVTVPKTGTYQVNIRYTTNDPRSATVSANGQNAVTLAFPPSGGWDIPATLTVALQLHAGANTIEIDSTTPVYSPDVDKIEVPLTVR</sequence>
<evidence type="ECO:0000256" key="7">
    <source>
        <dbReference type="SAM" id="SignalP"/>
    </source>
</evidence>
<feature type="domain" description="CBM6" evidence="8">
    <location>
        <begin position="527"/>
        <end position="650"/>
    </location>
</feature>
<feature type="chain" id="PRO_5008720198" description="Alpha-galactosidase" evidence="7">
    <location>
        <begin position="46"/>
        <end position="654"/>
    </location>
</feature>
<keyword evidence="3 5" id="KW-0378">Hydrolase</keyword>
<evidence type="ECO:0000256" key="4">
    <source>
        <dbReference type="ARBA" id="ARBA00023295"/>
    </source>
</evidence>
<evidence type="ECO:0000313" key="9">
    <source>
        <dbReference type="EMBL" id="SCG76966.1"/>
    </source>
</evidence>
<feature type="region of interest" description="Disordered" evidence="6">
    <location>
        <begin position="1"/>
        <end position="23"/>
    </location>
</feature>
<dbReference type="SUPFAM" id="SSF51445">
    <property type="entry name" value="(Trans)glycosidases"/>
    <property type="match status" value="1"/>
</dbReference>
<dbReference type="SUPFAM" id="SSF49785">
    <property type="entry name" value="Galactose-binding domain-like"/>
    <property type="match status" value="1"/>
</dbReference>
<dbReference type="PANTHER" id="PTHR11452:SF75">
    <property type="entry name" value="ALPHA-GALACTOSIDASE MEL1"/>
    <property type="match status" value="1"/>
</dbReference>
<evidence type="ECO:0000313" key="10">
    <source>
        <dbReference type="Proteomes" id="UP000198221"/>
    </source>
</evidence>
<dbReference type="Proteomes" id="UP000198221">
    <property type="component" value="Chromosome I"/>
</dbReference>
<dbReference type="PRINTS" id="PR00740">
    <property type="entry name" value="GLHYDRLASE27"/>
</dbReference>
<dbReference type="Pfam" id="PF17801">
    <property type="entry name" value="Melibiase_C"/>
    <property type="match status" value="1"/>
</dbReference>
<protein>
    <recommendedName>
        <fullName evidence="5">Alpha-galactosidase</fullName>
        <ecNumber evidence="5">3.2.1.22</ecNumber>
    </recommendedName>
    <alternativeName>
        <fullName evidence="5">Melibiase</fullName>
    </alternativeName>
</protein>
<keyword evidence="5" id="KW-1015">Disulfide bond</keyword>
<evidence type="ECO:0000256" key="6">
    <source>
        <dbReference type="SAM" id="MobiDB-lite"/>
    </source>
</evidence>
<dbReference type="InterPro" id="IPR017853">
    <property type="entry name" value="GH"/>
</dbReference>
<dbReference type="InterPro" id="IPR013780">
    <property type="entry name" value="Glyco_hydro_b"/>
</dbReference>
<evidence type="ECO:0000256" key="1">
    <source>
        <dbReference type="ARBA" id="ARBA00009743"/>
    </source>
</evidence>
<dbReference type="Pfam" id="PF16499">
    <property type="entry name" value="Melibiase_2"/>
    <property type="match status" value="2"/>
</dbReference>
<dbReference type="AlphaFoldDB" id="A0A1C5K3S3"/>
<gene>
    <name evidence="9" type="ORF">GA0070613_6121</name>
</gene>
<feature type="compositionally biased region" description="Low complexity" evidence="6">
    <location>
        <begin position="65"/>
        <end position="86"/>
    </location>
</feature>
<evidence type="ECO:0000256" key="2">
    <source>
        <dbReference type="ARBA" id="ARBA00022729"/>
    </source>
</evidence>
<feature type="signal peptide" evidence="7">
    <location>
        <begin position="1"/>
        <end position="45"/>
    </location>
</feature>
<dbReference type="InterPro" id="IPR005084">
    <property type="entry name" value="CBM6"/>
</dbReference>
<dbReference type="Gene3D" id="2.60.40.1180">
    <property type="entry name" value="Golgi alpha-mannosidase II"/>
    <property type="match status" value="1"/>
</dbReference>
<dbReference type="PANTHER" id="PTHR11452">
    <property type="entry name" value="ALPHA-GALACTOSIDASE/ALPHA-N-ACETYLGALACTOSAMINIDASE"/>
    <property type="match status" value="1"/>
</dbReference>
<dbReference type="InterPro" id="IPR008979">
    <property type="entry name" value="Galactose-bd-like_sf"/>
</dbReference>
<dbReference type="Gene3D" id="2.60.120.260">
    <property type="entry name" value="Galactose-binding domain-like"/>
    <property type="match status" value="1"/>
</dbReference>
<dbReference type="CDD" id="cd04081">
    <property type="entry name" value="CBM35_galactosidase-like"/>
    <property type="match status" value="1"/>
</dbReference>
<accession>A0A1C5K3S3</accession>
<dbReference type="GO" id="GO:0004557">
    <property type="term" value="F:alpha-galactosidase activity"/>
    <property type="evidence" value="ECO:0007669"/>
    <property type="project" value="UniProtKB-EC"/>
</dbReference>
<dbReference type="InterPro" id="IPR002241">
    <property type="entry name" value="Glyco_hydro_27"/>
</dbReference>
<dbReference type="EC" id="3.2.1.22" evidence="5"/>
<evidence type="ECO:0000256" key="3">
    <source>
        <dbReference type="ARBA" id="ARBA00022801"/>
    </source>
</evidence>
<dbReference type="EMBL" id="LT607754">
    <property type="protein sequence ID" value="SCG76966.1"/>
    <property type="molecule type" value="Genomic_DNA"/>
</dbReference>
<keyword evidence="10" id="KW-1185">Reference proteome</keyword>
<keyword evidence="2 7" id="KW-0732">Signal</keyword>
<feature type="region of interest" description="Disordered" evidence="6">
    <location>
        <begin position="44"/>
        <end position="86"/>
    </location>
</feature>
<dbReference type="GO" id="GO:0030246">
    <property type="term" value="F:carbohydrate binding"/>
    <property type="evidence" value="ECO:0007669"/>
    <property type="project" value="InterPro"/>
</dbReference>